<reference evidence="2" key="1">
    <citation type="submission" date="2016-04" db="EMBL/GenBank/DDBJ databases">
        <authorList>
            <person name="Evans L.H."/>
            <person name="Alamgir A."/>
            <person name="Owens N."/>
            <person name="Weber N.D."/>
            <person name="Virtaneva K."/>
            <person name="Barbian K."/>
            <person name="Babar A."/>
            <person name="Rosenke K."/>
        </authorList>
    </citation>
    <scope>NUCLEOTIDE SEQUENCE [LARGE SCALE GENOMIC DNA]</scope>
    <source>
        <strain evidence="2">CBS 101.48</strain>
    </source>
</reference>
<accession>A0A163JCX3</accession>
<dbReference type="InterPro" id="IPR035969">
    <property type="entry name" value="Rab-GAP_TBC_sf"/>
</dbReference>
<dbReference type="Proteomes" id="UP000078561">
    <property type="component" value="Unassembled WGS sequence"/>
</dbReference>
<feature type="domain" description="Rab-GAP TBC" evidence="1">
    <location>
        <begin position="1"/>
        <end position="171"/>
    </location>
</feature>
<dbReference type="PANTHER" id="PTHR22957">
    <property type="entry name" value="TBC1 DOMAIN FAMILY MEMBER GTPASE-ACTIVATING PROTEIN"/>
    <property type="match status" value="1"/>
</dbReference>
<dbReference type="SMART" id="SM00164">
    <property type="entry name" value="TBC"/>
    <property type="match status" value="1"/>
</dbReference>
<evidence type="ECO:0000313" key="2">
    <source>
        <dbReference type="EMBL" id="SAL98513.1"/>
    </source>
</evidence>
<dbReference type="InParanoid" id="A0A163JCX3"/>
<dbReference type="Gene3D" id="1.10.472.80">
    <property type="entry name" value="Ypt/Rab-GAP domain of gyp1p, domain 3"/>
    <property type="match status" value="1"/>
</dbReference>
<keyword evidence="3" id="KW-1185">Reference proteome</keyword>
<protein>
    <recommendedName>
        <fullName evidence="1">Rab-GAP TBC domain-containing protein</fullName>
    </recommendedName>
</protein>
<dbReference type="InterPro" id="IPR000195">
    <property type="entry name" value="Rab-GAP-TBC_dom"/>
</dbReference>
<dbReference type="GO" id="GO:0005096">
    <property type="term" value="F:GTPase activator activity"/>
    <property type="evidence" value="ECO:0007669"/>
    <property type="project" value="TreeGrafter"/>
</dbReference>
<organism evidence="2">
    <name type="scientific">Absidia glauca</name>
    <name type="common">Pin mould</name>
    <dbReference type="NCBI Taxonomy" id="4829"/>
    <lineage>
        <taxon>Eukaryota</taxon>
        <taxon>Fungi</taxon>
        <taxon>Fungi incertae sedis</taxon>
        <taxon>Mucoromycota</taxon>
        <taxon>Mucoromycotina</taxon>
        <taxon>Mucoromycetes</taxon>
        <taxon>Mucorales</taxon>
        <taxon>Cunninghamellaceae</taxon>
        <taxon>Absidia</taxon>
    </lineage>
</organism>
<dbReference type="AlphaFoldDB" id="A0A163JCX3"/>
<name>A0A163JCX3_ABSGL</name>
<dbReference type="STRING" id="4829.A0A163JCX3"/>
<dbReference type="Pfam" id="PF00566">
    <property type="entry name" value="RabGAP-TBC"/>
    <property type="match status" value="1"/>
</dbReference>
<evidence type="ECO:0000259" key="1">
    <source>
        <dbReference type="PROSITE" id="PS50086"/>
    </source>
</evidence>
<dbReference type="PROSITE" id="PS50086">
    <property type="entry name" value="TBC_RABGAP"/>
    <property type="match status" value="1"/>
</dbReference>
<proteinExistence type="predicted"/>
<gene>
    <name evidence="2" type="primary">ABSGL_04054.1 scaffold 4806</name>
</gene>
<dbReference type="PANTHER" id="PTHR22957:SF268">
    <property type="entry name" value="ANKYRIN REPEAT-CONTAINING PROTEIN"/>
    <property type="match status" value="1"/>
</dbReference>
<dbReference type="SUPFAM" id="SSF47923">
    <property type="entry name" value="Ypt/Rab-GAP domain of gyp1p"/>
    <property type="match status" value="2"/>
</dbReference>
<dbReference type="EMBL" id="LT552122">
    <property type="protein sequence ID" value="SAL98513.1"/>
    <property type="molecule type" value="Genomic_DNA"/>
</dbReference>
<dbReference type="OrthoDB" id="27140at2759"/>
<sequence>MEVSVRSKELSSTKTRIEDYSQINKTDLDLAKRIRGEVHRFQRKLPDLQQIDPNTFERILLAYLNTHRDTEYSSAMVAQCAPFIFCLESECDAYYCFERMMQVLDEAYPIKTRVAHFMTLFRSVIPDLSSYFEDEEVDLNEWATSWLHYLLAKEMQFHDLLRLWDTYFALPNPLEFHPYVCLSILRNTKENLEDLEQSEIRTVLLRLPCLNMRRVITEAVTIRHEAWEHQMADDNLDLSSHSSFL</sequence>
<evidence type="ECO:0000313" key="3">
    <source>
        <dbReference type="Proteomes" id="UP000078561"/>
    </source>
</evidence>
<dbReference type="Gene3D" id="1.10.8.270">
    <property type="entry name" value="putative rabgap domain of human tbc1 domain family member 14 like domains"/>
    <property type="match status" value="1"/>
</dbReference>